<feature type="non-terminal residue" evidence="4">
    <location>
        <position position="1"/>
    </location>
</feature>
<evidence type="ECO:0000313" key="4">
    <source>
        <dbReference type="EMBL" id="KAF5206316.1"/>
    </source>
</evidence>
<reference evidence="4 5" key="1">
    <citation type="submission" date="2020-06" db="EMBL/GenBank/DDBJ databases">
        <title>Transcriptomic and genomic resources for Thalictrum thalictroides and T. hernandezii: Facilitating candidate gene discovery in an emerging model plant lineage.</title>
        <authorList>
            <person name="Arias T."/>
            <person name="Riano-Pachon D.M."/>
            <person name="Di Stilio V.S."/>
        </authorList>
    </citation>
    <scope>NUCLEOTIDE SEQUENCE [LARGE SCALE GENOMIC DNA]</scope>
    <source>
        <strain evidence="5">cv. WT478/WT964</strain>
        <tissue evidence="4">Leaves</tissue>
    </source>
</reference>
<dbReference type="OrthoDB" id="185373at2759"/>
<dbReference type="PROSITE" id="PS51375">
    <property type="entry name" value="PPR"/>
    <property type="match status" value="2"/>
</dbReference>
<comment type="similarity">
    <text evidence="1">Belongs to the PPR family. P subfamily.</text>
</comment>
<protein>
    <submittedName>
        <fullName evidence="4">Pentatricopeptide repeat (PPR) superfamily protein</fullName>
    </submittedName>
</protein>
<proteinExistence type="inferred from homology"/>
<dbReference type="AlphaFoldDB" id="A0A7J6X949"/>
<dbReference type="InterPro" id="IPR002885">
    <property type="entry name" value="PPR_rpt"/>
</dbReference>
<evidence type="ECO:0000256" key="3">
    <source>
        <dbReference type="PROSITE-ProRule" id="PRU00708"/>
    </source>
</evidence>
<dbReference type="Gene3D" id="1.25.40.10">
    <property type="entry name" value="Tetratricopeptide repeat domain"/>
    <property type="match status" value="1"/>
</dbReference>
<feature type="repeat" description="PPR" evidence="3">
    <location>
        <begin position="23"/>
        <end position="57"/>
    </location>
</feature>
<accession>A0A7J6X949</accession>
<gene>
    <name evidence="4" type="ORF">FRX31_004098</name>
</gene>
<dbReference type="Proteomes" id="UP000554482">
    <property type="component" value="Unassembled WGS sequence"/>
</dbReference>
<evidence type="ECO:0000313" key="5">
    <source>
        <dbReference type="Proteomes" id="UP000554482"/>
    </source>
</evidence>
<comment type="caution">
    <text evidence="4">The sequence shown here is derived from an EMBL/GenBank/DDBJ whole genome shotgun (WGS) entry which is preliminary data.</text>
</comment>
<keyword evidence="5" id="KW-1185">Reference proteome</keyword>
<keyword evidence="2" id="KW-0677">Repeat</keyword>
<name>A0A7J6X949_THATH</name>
<dbReference type="Pfam" id="PF13041">
    <property type="entry name" value="PPR_2"/>
    <property type="match status" value="1"/>
</dbReference>
<dbReference type="NCBIfam" id="TIGR00756">
    <property type="entry name" value="PPR"/>
    <property type="match status" value="2"/>
</dbReference>
<sequence length="117" mass="12960">PAGVKVFSKNSSFVLKENKLTKINNTQTAVVEGFCKAHKIDEAKKAFRKMKNNGVSPNAFSYGVLIRGLCIGRSLVDAFECSVEMLKAGHSPNVVTFTTLVDGFLQGEWGYRSREHY</sequence>
<dbReference type="PANTHER" id="PTHR47941">
    <property type="entry name" value="PENTATRICOPEPTIDE REPEAT-CONTAINING PROTEIN 3, MITOCHONDRIAL"/>
    <property type="match status" value="1"/>
</dbReference>
<feature type="repeat" description="PPR" evidence="3">
    <location>
        <begin position="58"/>
        <end position="92"/>
    </location>
</feature>
<dbReference type="InterPro" id="IPR011990">
    <property type="entry name" value="TPR-like_helical_dom_sf"/>
</dbReference>
<evidence type="ECO:0000256" key="2">
    <source>
        <dbReference type="ARBA" id="ARBA00022737"/>
    </source>
</evidence>
<evidence type="ECO:0000256" key="1">
    <source>
        <dbReference type="ARBA" id="ARBA00007626"/>
    </source>
</evidence>
<organism evidence="4 5">
    <name type="scientific">Thalictrum thalictroides</name>
    <name type="common">Rue-anemone</name>
    <name type="synonym">Anemone thalictroides</name>
    <dbReference type="NCBI Taxonomy" id="46969"/>
    <lineage>
        <taxon>Eukaryota</taxon>
        <taxon>Viridiplantae</taxon>
        <taxon>Streptophyta</taxon>
        <taxon>Embryophyta</taxon>
        <taxon>Tracheophyta</taxon>
        <taxon>Spermatophyta</taxon>
        <taxon>Magnoliopsida</taxon>
        <taxon>Ranunculales</taxon>
        <taxon>Ranunculaceae</taxon>
        <taxon>Thalictroideae</taxon>
        <taxon>Thalictrum</taxon>
    </lineage>
</organism>
<dbReference type="EMBL" id="JABWDY010002892">
    <property type="protein sequence ID" value="KAF5206316.1"/>
    <property type="molecule type" value="Genomic_DNA"/>
</dbReference>